<proteinExistence type="predicted"/>
<keyword evidence="1" id="KW-1185">Reference proteome</keyword>
<accession>A0A914QGE3</accession>
<dbReference type="Proteomes" id="UP000887578">
    <property type="component" value="Unplaced"/>
</dbReference>
<organism evidence="1 2">
    <name type="scientific">Panagrolaimus davidi</name>
    <dbReference type="NCBI Taxonomy" id="227884"/>
    <lineage>
        <taxon>Eukaryota</taxon>
        <taxon>Metazoa</taxon>
        <taxon>Ecdysozoa</taxon>
        <taxon>Nematoda</taxon>
        <taxon>Chromadorea</taxon>
        <taxon>Rhabditida</taxon>
        <taxon>Tylenchina</taxon>
        <taxon>Panagrolaimomorpha</taxon>
        <taxon>Panagrolaimoidea</taxon>
        <taxon>Panagrolaimidae</taxon>
        <taxon>Panagrolaimus</taxon>
    </lineage>
</organism>
<evidence type="ECO:0000313" key="1">
    <source>
        <dbReference type="Proteomes" id="UP000887578"/>
    </source>
</evidence>
<sequence>MMQINFNILSYTCQQRFVEIAETKVIYKFSKLSSFTKILCKNRKIVNNFEYSPFAKESKDSDSLFVVKNFKELQKLKSIEIIDEFKIEFDGLIGINEEADSEFTYRFEDFKMILPTYKILDLKNVVFDNISDLTKLIGPNLIEFSYLPKFFGWDFKENWEKELNELFAALDKVQIVRNLIGFKRDETDEEFKKCDEIIEKWRKQRKNVKQMYWHISLNHGPNGSLAKVYRRTGLKTWLRNGRLSFNTHIYVDSVRYGNIVQGVHIEKIM</sequence>
<protein>
    <submittedName>
        <fullName evidence="2">Uncharacterized protein</fullName>
    </submittedName>
</protein>
<dbReference type="WBParaSite" id="PDA_v2.g30946.t1">
    <property type="protein sequence ID" value="PDA_v2.g30946.t1"/>
    <property type="gene ID" value="PDA_v2.g30946"/>
</dbReference>
<name>A0A914QGE3_9BILA</name>
<reference evidence="2" key="1">
    <citation type="submission" date="2022-11" db="UniProtKB">
        <authorList>
            <consortium name="WormBaseParasite"/>
        </authorList>
    </citation>
    <scope>IDENTIFICATION</scope>
</reference>
<dbReference type="AlphaFoldDB" id="A0A914QGE3"/>
<evidence type="ECO:0000313" key="2">
    <source>
        <dbReference type="WBParaSite" id="PDA_v2.g30946.t1"/>
    </source>
</evidence>